<dbReference type="InterPro" id="IPR005066">
    <property type="entry name" value="MoCF_OxRdtse_dimer"/>
</dbReference>
<dbReference type="InterPro" id="IPR018506">
    <property type="entry name" value="Cyt_B5_heme-BS"/>
</dbReference>
<sequence>MPFVTSRRGDDDGSSATAKADSLSSNDDDAPDSTTSPPRSSSSRLPTISLDEVRASRAVAITLLARLEAEDTDVVPTDVGSKHRILITHDDVVYDIGEFIKNHPGGARRILRAAGGAVEPFWKMYAQHSAPGVRAVLDELAVGRLSTSDVAKLQEELAQELESDPFANDPKRGNVEEKLLVHSYKPFNAEARAESLLLQQHDIDDDPASHRLAFVTPNDAVYVRHHLPVPVGGGPTSIAVGECRFDVADLMDESKFRRHRVKAVLQCSGNRRSEAQREARELELPDPQGLPWKQGAIANVEWEGVLLADVLRAAGVVPEKKMVTTNDGYERHVQFAGADVPRVGDWKDETGFYGASIPLRHALDVNREVLVAFRMNGEPLSMEHGYPLRIIVPGCTGARWVKWVERIEVADDESPSFWQQNDYRILPGSVRTRADADFSAMPALNGTPVSSAIIWPPEGATVSPSEDGTVEVSGWAHAGSGRGIAYVEVSIGSDGVWHQAEEVRRDADQDMRGGSFSWTTWRTRVPLPAAPSKGGEGEIVLRVRARDVDGNVQPDANGACWNLRGLCFNGVHARRCNAAAP</sequence>
<dbReference type="GO" id="GO:0006790">
    <property type="term" value="P:sulfur compound metabolic process"/>
    <property type="evidence" value="ECO:0007669"/>
    <property type="project" value="TreeGrafter"/>
</dbReference>
<dbReference type="InterPro" id="IPR008335">
    <property type="entry name" value="Mopterin_OxRdtase_euk"/>
</dbReference>
<dbReference type="GO" id="GO:0043546">
    <property type="term" value="F:molybdopterin cofactor binding"/>
    <property type="evidence" value="ECO:0007669"/>
    <property type="project" value="TreeGrafter"/>
</dbReference>
<evidence type="ECO:0000256" key="5">
    <source>
        <dbReference type="ARBA" id="ARBA00023002"/>
    </source>
</evidence>
<dbReference type="Gene3D" id="3.90.420.10">
    <property type="entry name" value="Oxidoreductase, molybdopterin-binding domain"/>
    <property type="match status" value="1"/>
</dbReference>
<dbReference type="GO" id="GO:0030151">
    <property type="term" value="F:molybdenum ion binding"/>
    <property type="evidence" value="ECO:0007669"/>
    <property type="project" value="InterPro"/>
</dbReference>
<dbReference type="PROSITE" id="PS50255">
    <property type="entry name" value="CYTOCHROME_B5_2"/>
    <property type="match status" value="1"/>
</dbReference>
<proteinExistence type="predicted"/>
<dbReference type="SUPFAM" id="SSF81296">
    <property type="entry name" value="E set domains"/>
    <property type="match status" value="1"/>
</dbReference>
<dbReference type="InterPro" id="IPR014756">
    <property type="entry name" value="Ig_E-set"/>
</dbReference>
<dbReference type="PRINTS" id="PR00407">
    <property type="entry name" value="EUMOPTERIN"/>
</dbReference>
<comment type="caution">
    <text evidence="9">The sequence shown here is derived from an EMBL/GenBank/DDBJ whole genome shotgun (WGS) entry which is preliminary data.</text>
</comment>
<evidence type="ECO:0000256" key="3">
    <source>
        <dbReference type="ARBA" id="ARBA00022617"/>
    </source>
</evidence>
<dbReference type="InterPro" id="IPR036400">
    <property type="entry name" value="Cyt_B5-like_heme/steroid_sf"/>
</dbReference>
<evidence type="ECO:0000313" key="10">
    <source>
        <dbReference type="Proteomes" id="UP000660262"/>
    </source>
</evidence>
<dbReference type="GO" id="GO:0008482">
    <property type="term" value="F:sulfite oxidase activity"/>
    <property type="evidence" value="ECO:0007669"/>
    <property type="project" value="TreeGrafter"/>
</dbReference>
<evidence type="ECO:0000256" key="2">
    <source>
        <dbReference type="ARBA" id="ARBA00022505"/>
    </source>
</evidence>
<keyword evidence="4" id="KW-0479">Metal-binding</keyword>
<keyword evidence="3" id="KW-0349">Heme</keyword>
<dbReference type="PROSITE" id="PS00191">
    <property type="entry name" value="CYTOCHROME_B5_1"/>
    <property type="match status" value="1"/>
</dbReference>
<feature type="domain" description="Cytochrome b5 heme-binding" evidence="8">
    <location>
        <begin position="86"/>
        <end position="146"/>
    </location>
</feature>
<dbReference type="Gene3D" id="3.10.120.10">
    <property type="entry name" value="Cytochrome b5-like heme/steroid binding domain"/>
    <property type="match status" value="1"/>
</dbReference>
<comment type="cofactor">
    <cofactor evidence="1">
        <name>Mo-molybdopterin</name>
        <dbReference type="ChEBI" id="CHEBI:71302"/>
    </cofactor>
</comment>
<evidence type="ECO:0000256" key="1">
    <source>
        <dbReference type="ARBA" id="ARBA00001924"/>
    </source>
</evidence>
<dbReference type="InterPro" id="IPR000572">
    <property type="entry name" value="OxRdtase_Mopterin-bd_dom"/>
</dbReference>
<dbReference type="Proteomes" id="UP000660262">
    <property type="component" value="Unassembled WGS sequence"/>
</dbReference>
<dbReference type="InterPro" id="IPR036374">
    <property type="entry name" value="OxRdtase_Mopterin-bd_sf"/>
</dbReference>
<dbReference type="Pfam" id="PF03404">
    <property type="entry name" value="Mo-co_dimer"/>
    <property type="match status" value="1"/>
</dbReference>
<dbReference type="Pfam" id="PF00173">
    <property type="entry name" value="Cyt-b5"/>
    <property type="match status" value="1"/>
</dbReference>
<dbReference type="PANTHER" id="PTHR19372:SF7">
    <property type="entry name" value="SULFITE OXIDASE, MITOCHONDRIAL"/>
    <property type="match status" value="1"/>
</dbReference>
<reference evidence="9" key="1">
    <citation type="submission" date="2020-10" db="EMBL/GenBank/DDBJ databases">
        <title>Unveiling of a novel bifunctional photoreceptor, Dualchrome1, isolated from a cosmopolitan green alga.</title>
        <authorList>
            <person name="Suzuki S."/>
            <person name="Kawachi M."/>
        </authorList>
    </citation>
    <scope>NUCLEOTIDE SEQUENCE</scope>
    <source>
        <strain evidence="9">NIES 2893</strain>
    </source>
</reference>
<organism evidence="9 10">
    <name type="scientific">Pycnococcus provasolii</name>
    <dbReference type="NCBI Taxonomy" id="41880"/>
    <lineage>
        <taxon>Eukaryota</taxon>
        <taxon>Viridiplantae</taxon>
        <taxon>Chlorophyta</taxon>
        <taxon>Pseudoscourfieldiophyceae</taxon>
        <taxon>Pseudoscourfieldiales</taxon>
        <taxon>Pycnococcaceae</taxon>
        <taxon>Pycnococcus</taxon>
    </lineage>
</organism>
<dbReference type="GO" id="GO:0005739">
    <property type="term" value="C:mitochondrion"/>
    <property type="evidence" value="ECO:0007669"/>
    <property type="project" value="TreeGrafter"/>
</dbReference>
<dbReference type="SUPFAM" id="SSF56524">
    <property type="entry name" value="Oxidoreductase molybdopterin-binding domain"/>
    <property type="match status" value="1"/>
</dbReference>
<evidence type="ECO:0000259" key="8">
    <source>
        <dbReference type="PROSITE" id="PS50255"/>
    </source>
</evidence>
<evidence type="ECO:0000256" key="4">
    <source>
        <dbReference type="ARBA" id="ARBA00022723"/>
    </source>
</evidence>
<evidence type="ECO:0000313" key="9">
    <source>
        <dbReference type="EMBL" id="GHP05202.1"/>
    </source>
</evidence>
<dbReference type="PRINTS" id="PR00363">
    <property type="entry name" value="CYTOCHROMEB5"/>
</dbReference>
<evidence type="ECO:0000256" key="6">
    <source>
        <dbReference type="ARBA" id="ARBA00023004"/>
    </source>
</evidence>
<dbReference type="FunFam" id="3.10.120.10:FF:000007">
    <property type="entry name" value="Sulfite oxidase, mitochondrial"/>
    <property type="match status" value="1"/>
</dbReference>
<feature type="compositionally biased region" description="Low complexity" evidence="7">
    <location>
        <begin position="32"/>
        <end position="48"/>
    </location>
</feature>
<keyword evidence="10" id="KW-1185">Reference proteome</keyword>
<gene>
    <name evidence="9" type="ORF">PPROV_000395400</name>
</gene>
<dbReference type="Gene3D" id="2.60.40.650">
    <property type="match status" value="1"/>
</dbReference>
<dbReference type="SUPFAM" id="SSF55856">
    <property type="entry name" value="Cytochrome b5-like heme/steroid binding domain"/>
    <property type="match status" value="1"/>
</dbReference>
<name>A0A830HEQ9_9CHLO</name>
<dbReference type="SMART" id="SM01117">
    <property type="entry name" value="Cyt-b5"/>
    <property type="match status" value="1"/>
</dbReference>
<dbReference type="InterPro" id="IPR001199">
    <property type="entry name" value="Cyt_B5-like_heme/steroid-bd"/>
</dbReference>
<dbReference type="Pfam" id="PF00174">
    <property type="entry name" value="Oxidored_molyb"/>
    <property type="match status" value="1"/>
</dbReference>
<keyword evidence="5" id="KW-0560">Oxidoreductase</keyword>
<keyword evidence="6" id="KW-0408">Iron</keyword>
<evidence type="ECO:0000256" key="7">
    <source>
        <dbReference type="SAM" id="MobiDB-lite"/>
    </source>
</evidence>
<dbReference type="OrthoDB" id="10051395at2759"/>
<dbReference type="PANTHER" id="PTHR19372">
    <property type="entry name" value="SULFITE REDUCTASE"/>
    <property type="match status" value="1"/>
</dbReference>
<accession>A0A830HEQ9</accession>
<dbReference type="AlphaFoldDB" id="A0A830HEQ9"/>
<feature type="region of interest" description="Disordered" evidence="7">
    <location>
        <begin position="1"/>
        <end position="48"/>
    </location>
</feature>
<dbReference type="EMBL" id="BNJQ01000009">
    <property type="protein sequence ID" value="GHP05202.1"/>
    <property type="molecule type" value="Genomic_DNA"/>
</dbReference>
<keyword evidence="2" id="KW-0500">Molybdenum</keyword>
<dbReference type="GO" id="GO:0020037">
    <property type="term" value="F:heme binding"/>
    <property type="evidence" value="ECO:0007669"/>
    <property type="project" value="InterPro"/>
</dbReference>
<protein>
    <recommendedName>
        <fullName evidence="8">Cytochrome b5 heme-binding domain-containing protein</fullName>
    </recommendedName>
</protein>